<dbReference type="EMBL" id="LN614827">
    <property type="protein sequence ID" value="CEG58901.1"/>
    <property type="molecule type" value="Genomic_DNA"/>
</dbReference>
<feature type="transmembrane region" description="Helical" evidence="6">
    <location>
        <begin position="210"/>
        <end position="235"/>
    </location>
</feature>
<keyword evidence="4 6" id="KW-1133">Transmembrane helix</keyword>
<dbReference type="RefSeq" id="WP_045097129.1">
    <property type="nucleotide sequence ID" value="NZ_LN614827.1"/>
</dbReference>
<dbReference type="Pfam" id="PF07690">
    <property type="entry name" value="MFS_1"/>
    <property type="match status" value="1"/>
</dbReference>
<evidence type="ECO:0000313" key="8">
    <source>
        <dbReference type="EMBL" id="CEG58901.1"/>
    </source>
</evidence>
<reference evidence="9" key="1">
    <citation type="submission" date="2014-09" db="EMBL/GenBank/DDBJ databases">
        <authorList>
            <person name="Gomez-Valero L."/>
        </authorList>
    </citation>
    <scope>NUCLEOTIDE SEQUENCE [LARGE SCALE GENOMIC DNA]</scope>
    <source>
        <strain evidence="9">ATCC700992</strain>
    </source>
</reference>
<dbReference type="HOGENOM" id="CLU_001265_47_1_6"/>
<feature type="transmembrane region" description="Helical" evidence="6">
    <location>
        <begin position="131"/>
        <end position="149"/>
    </location>
</feature>
<feature type="transmembrane region" description="Helical" evidence="6">
    <location>
        <begin position="302"/>
        <end position="320"/>
    </location>
</feature>
<evidence type="ECO:0000256" key="4">
    <source>
        <dbReference type="ARBA" id="ARBA00022989"/>
    </source>
</evidence>
<name>A0A098GBP2_9GAMM</name>
<keyword evidence="2" id="KW-1003">Cell membrane</keyword>
<keyword evidence="5 6" id="KW-0472">Membrane</keyword>
<comment type="subcellular location">
    <subcellularLocation>
        <location evidence="1">Cell membrane</location>
        <topology evidence="1">Multi-pass membrane protein</topology>
    </subcellularLocation>
</comment>
<evidence type="ECO:0000256" key="3">
    <source>
        <dbReference type="ARBA" id="ARBA00022692"/>
    </source>
</evidence>
<dbReference type="PANTHER" id="PTHR43124:SF3">
    <property type="entry name" value="CHLORAMPHENICOL EFFLUX PUMP RV0191"/>
    <property type="match status" value="1"/>
</dbReference>
<feature type="domain" description="Major facilitator superfamily (MFS) profile" evidence="7">
    <location>
        <begin position="7"/>
        <end position="393"/>
    </location>
</feature>
<feature type="transmembrane region" description="Helical" evidence="6">
    <location>
        <begin position="365"/>
        <end position="383"/>
    </location>
</feature>
<dbReference type="InterPro" id="IPR011701">
    <property type="entry name" value="MFS"/>
</dbReference>
<feature type="transmembrane region" description="Helical" evidence="6">
    <location>
        <begin position="247"/>
        <end position="266"/>
    </location>
</feature>
<evidence type="ECO:0000256" key="2">
    <source>
        <dbReference type="ARBA" id="ARBA00022475"/>
    </source>
</evidence>
<dbReference type="GO" id="GO:0022857">
    <property type="term" value="F:transmembrane transporter activity"/>
    <property type="evidence" value="ECO:0007669"/>
    <property type="project" value="InterPro"/>
</dbReference>
<keyword evidence="3 6" id="KW-0812">Transmembrane</keyword>
<gene>
    <name evidence="8" type="ORF">LFA_3572</name>
</gene>
<organism evidence="8 9">
    <name type="scientific">Legionella fallonii LLAP-10</name>
    <dbReference type="NCBI Taxonomy" id="1212491"/>
    <lineage>
        <taxon>Bacteria</taxon>
        <taxon>Pseudomonadati</taxon>
        <taxon>Pseudomonadota</taxon>
        <taxon>Gammaproteobacteria</taxon>
        <taxon>Legionellales</taxon>
        <taxon>Legionellaceae</taxon>
        <taxon>Legionella</taxon>
    </lineage>
</organism>
<dbReference type="SUPFAM" id="SSF103473">
    <property type="entry name" value="MFS general substrate transporter"/>
    <property type="match status" value="1"/>
</dbReference>
<evidence type="ECO:0000256" key="1">
    <source>
        <dbReference type="ARBA" id="ARBA00004651"/>
    </source>
</evidence>
<dbReference type="PROSITE" id="PS50850">
    <property type="entry name" value="MFS"/>
    <property type="match status" value="1"/>
</dbReference>
<proteinExistence type="predicted"/>
<dbReference type="InterPro" id="IPR036259">
    <property type="entry name" value="MFS_trans_sf"/>
</dbReference>
<evidence type="ECO:0000313" key="9">
    <source>
        <dbReference type="Proteomes" id="UP000032430"/>
    </source>
</evidence>
<dbReference type="STRING" id="1212491.LFA_3572"/>
<keyword evidence="9" id="KW-1185">Reference proteome</keyword>
<dbReference type="AlphaFoldDB" id="A0A098GBP2"/>
<dbReference type="KEGG" id="lfa:LFA_3572"/>
<dbReference type="OrthoDB" id="5670831at2"/>
<feature type="transmembrane region" description="Helical" evidence="6">
    <location>
        <begin position="278"/>
        <end position="296"/>
    </location>
</feature>
<evidence type="ECO:0000256" key="5">
    <source>
        <dbReference type="ARBA" id="ARBA00023136"/>
    </source>
</evidence>
<protein>
    <submittedName>
        <fullName evidence="8">Permease of the major facilitator superfamily</fullName>
    </submittedName>
</protein>
<sequence length="399" mass="44150">MYNRNIQLMIVVATCILTLVSTDILLPSLPQIAQHFSISSNDAKMIISIFLIGQFATVLFWGIIADLIGRKKTLFLGMLIFFIGSMLSLTATSIQSLLLCRFLQGAGGIVVPVAGWALVQDLFPKDEGARIMTLVGTLTAIMPLFAPAIGGKIDVLYGWHANLYCIAVFSAVLCFIMLFSLQQNTSKEMNSLSFKDRISIYGHILKNKTFISYIALFGLLNCGEWCFLTMAPFYYAHKQISPDYMGLLLMITAAGFVFGSLLASYLFKRLGVDKTINIAIQLALTSSLMLLCGEYLQWNYYPLFNAIILGIYILSSALLWGGSTSRALQCFDDYRGSASAVRSLILLCFAALGTFSGRLVSHESIYHVGFFLFSMALCALIVFHNKELKAERLAEDIVF</sequence>
<dbReference type="Gene3D" id="1.20.1720.10">
    <property type="entry name" value="Multidrug resistance protein D"/>
    <property type="match status" value="1"/>
</dbReference>
<dbReference type="Proteomes" id="UP000032430">
    <property type="component" value="Chromosome I"/>
</dbReference>
<dbReference type="InterPro" id="IPR020846">
    <property type="entry name" value="MFS_dom"/>
</dbReference>
<accession>A0A098GBP2</accession>
<dbReference type="InterPro" id="IPR050189">
    <property type="entry name" value="MFS_Efflux_Transporters"/>
</dbReference>
<dbReference type="GO" id="GO:0005886">
    <property type="term" value="C:plasma membrane"/>
    <property type="evidence" value="ECO:0007669"/>
    <property type="project" value="UniProtKB-SubCell"/>
</dbReference>
<feature type="transmembrane region" description="Helical" evidence="6">
    <location>
        <begin position="102"/>
        <end position="119"/>
    </location>
</feature>
<dbReference type="PANTHER" id="PTHR43124">
    <property type="entry name" value="PURINE EFFLUX PUMP PBUE"/>
    <property type="match status" value="1"/>
</dbReference>
<evidence type="ECO:0000256" key="6">
    <source>
        <dbReference type="SAM" id="Phobius"/>
    </source>
</evidence>
<feature type="transmembrane region" description="Helical" evidence="6">
    <location>
        <begin position="75"/>
        <end position="96"/>
    </location>
</feature>
<feature type="transmembrane region" description="Helical" evidence="6">
    <location>
        <begin position="161"/>
        <end position="181"/>
    </location>
</feature>
<evidence type="ECO:0000259" key="7">
    <source>
        <dbReference type="PROSITE" id="PS50850"/>
    </source>
</evidence>
<feature type="transmembrane region" description="Helical" evidence="6">
    <location>
        <begin position="46"/>
        <end position="68"/>
    </location>
</feature>
<feature type="transmembrane region" description="Helical" evidence="6">
    <location>
        <begin position="340"/>
        <end position="359"/>
    </location>
</feature>